<sequence length="77" mass="8391">MTTVNSVVTEIGLTHNIFCCLFFSRDISALKEKRLFIRLRKIKSPDNAIIRGGGRGGGSPGEQGAGEGWKRENRGGK</sequence>
<keyword evidence="3" id="KW-1185">Reference proteome</keyword>
<dbReference type="EMBL" id="CALNXJ010000008">
    <property type="protein sequence ID" value="CAH3045131.1"/>
    <property type="molecule type" value="Genomic_DNA"/>
</dbReference>
<evidence type="ECO:0000313" key="2">
    <source>
        <dbReference type="EMBL" id="CAH3045131.1"/>
    </source>
</evidence>
<feature type="region of interest" description="Disordered" evidence="1">
    <location>
        <begin position="47"/>
        <end position="77"/>
    </location>
</feature>
<feature type="compositionally biased region" description="Gly residues" evidence="1">
    <location>
        <begin position="51"/>
        <end position="67"/>
    </location>
</feature>
<accession>A0AAU9W4P8</accession>
<dbReference type="AlphaFoldDB" id="A0AAU9W4P8"/>
<protein>
    <submittedName>
        <fullName evidence="2">Uncharacterized protein</fullName>
    </submittedName>
</protein>
<evidence type="ECO:0000256" key="1">
    <source>
        <dbReference type="SAM" id="MobiDB-lite"/>
    </source>
</evidence>
<reference evidence="2 3" key="1">
    <citation type="submission" date="2022-05" db="EMBL/GenBank/DDBJ databases">
        <authorList>
            <consortium name="Genoscope - CEA"/>
            <person name="William W."/>
        </authorList>
    </citation>
    <scope>NUCLEOTIDE SEQUENCE [LARGE SCALE GENOMIC DNA]</scope>
</reference>
<feature type="compositionally biased region" description="Basic and acidic residues" evidence="1">
    <location>
        <begin position="68"/>
        <end position="77"/>
    </location>
</feature>
<gene>
    <name evidence="2" type="ORF">PMEA_00033746</name>
</gene>
<name>A0AAU9W4P8_9CNID</name>
<evidence type="ECO:0000313" key="3">
    <source>
        <dbReference type="Proteomes" id="UP001159428"/>
    </source>
</evidence>
<comment type="caution">
    <text evidence="2">The sequence shown here is derived from an EMBL/GenBank/DDBJ whole genome shotgun (WGS) entry which is preliminary data.</text>
</comment>
<organism evidence="2 3">
    <name type="scientific">Pocillopora meandrina</name>
    <dbReference type="NCBI Taxonomy" id="46732"/>
    <lineage>
        <taxon>Eukaryota</taxon>
        <taxon>Metazoa</taxon>
        <taxon>Cnidaria</taxon>
        <taxon>Anthozoa</taxon>
        <taxon>Hexacorallia</taxon>
        <taxon>Scleractinia</taxon>
        <taxon>Astrocoeniina</taxon>
        <taxon>Pocilloporidae</taxon>
        <taxon>Pocillopora</taxon>
    </lineage>
</organism>
<dbReference type="Proteomes" id="UP001159428">
    <property type="component" value="Unassembled WGS sequence"/>
</dbReference>
<proteinExistence type="predicted"/>